<dbReference type="Proteomes" id="UP001596119">
    <property type="component" value="Unassembled WGS sequence"/>
</dbReference>
<sequence length="94" mass="9691">MANARPVVREFRVLRRACLAPSARPARRVGLGGATEPSVRLAVVAAVVMVVLAGGLLAAVAAGAPAAVVLGLCVAALLVRPLAVLRHRRAARRR</sequence>
<dbReference type="RefSeq" id="WP_379564189.1">
    <property type="nucleotide sequence ID" value="NZ_JBHSQK010000007.1"/>
</dbReference>
<keyword evidence="3" id="KW-1185">Reference proteome</keyword>
<gene>
    <name evidence="2" type="ORF">ACFQH9_03715</name>
</gene>
<dbReference type="EMBL" id="JBHSQK010000007">
    <property type="protein sequence ID" value="MFC5947385.1"/>
    <property type="molecule type" value="Genomic_DNA"/>
</dbReference>
<evidence type="ECO:0008006" key="4">
    <source>
        <dbReference type="Google" id="ProtNLM"/>
    </source>
</evidence>
<feature type="transmembrane region" description="Helical" evidence="1">
    <location>
        <begin position="66"/>
        <end position="85"/>
    </location>
</feature>
<comment type="caution">
    <text evidence="2">The sequence shown here is derived from an EMBL/GenBank/DDBJ whole genome shotgun (WGS) entry which is preliminary data.</text>
</comment>
<feature type="transmembrane region" description="Helical" evidence="1">
    <location>
        <begin position="41"/>
        <end position="60"/>
    </location>
</feature>
<keyword evidence="1" id="KW-0812">Transmembrane</keyword>
<protein>
    <recommendedName>
        <fullName evidence="4">DUF3040 family protein</fullName>
    </recommendedName>
</protein>
<keyword evidence="1" id="KW-1133">Transmembrane helix</keyword>
<evidence type="ECO:0000256" key="1">
    <source>
        <dbReference type="SAM" id="Phobius"/>
    </source>
</evidence>
<evidence type="ECO:0000313" key="3">
    <source>
        <dbReference type="Proteomes" id="UP001596119"/>
    </source>
</evidence>
<accession>A0ABW1I2P1</accession>
<keyword evidence="1" id="KW-0472">Membrane</keyword>
<proteinExistence type="predicted"/>
<evidence type="ECO:0000313" key="2">
    <source>
        <dbReference type="EMBL" id="MFC5947385.1"/>
    </source>
</evidence>
<organism evidence="2 3">
    <name type="scientific">Pseudonocardia lutea</name>
    <dbReference type="NCBI Taxonomy" id="2172015"/>
    <lineage>
        <taxon>Bacteria</taxon>
        <taxon>Bacillati</taxon>
        <taxon>Actinomycetota</taxon>
        <taxon>Actinomycetes</taxon>
        <taxon>Pseudonocardiales</taxon>
        <taxon>Pseudonocardiaceae</taxon>
        <taxon>Pseudonocardia</taxon>
    </lineage>
</organism>
<reference evidence="3" key="1">
    <citation type="journal article" date="2019" name="Int. J. Syst. Evol. Microbiol.">
        <title>The Global Catalogue of Microorganisms (GCM) 10K type strain sequencing project: providing services to taxonomists for standard genome sequencing and annotation.</title>
        <authorList>
            <consortium name="The Broad Institute Genomics Platform"/>
            <consortium name="The Broad Institute Genome Sequencing Center for Infectious Disease"/>
            <person name="Wu L."/>
            <person name="Ma J."/>
        </authorList>
    </citation>
    <scope>NUCLEOTIDE SEQUENCE [LARGE SCALE GENOMIC DNA]</scope>
    <source>
        <strain evidence="3">CGMCC 4.7397</strain>
    </source>
</reference>
<name>A0ABW1I2P1_9PSEU</name>